<dbReference type="Gene3D" id="2.40.30.170">
    <property type="match status" value="1"/>
</dbReference>
<evidence type="ECO:0000313" key="5">
    <source>
        <dbReference type="Proteomes" id="UP001352263"/>
    </source>
</evidence>
<dbReference type="SUPFAM" id="SSF111369">
    <property type="entry name" value="HlyD-like secretion proteins"/>
    <property type="match status" value="1"/>
</dbReference>
<dbReference type="RefSeq" id="WP_326504542.1">
    <property type="nucleotide sequence ID" value="NZ_JAWIIV010000001.1"/>
</dbReference>
<dbReference type="Proteomes" id="UP001352263">
    <property type="component" value="Unassembled WGS sequence"/>
</dbReference>
<dbReference type="PANTHER" id="PTHR30469">
    <property type="entry name" value="MULTIDRUG RESISTANCE PROTEIN MDTA"/>
    <property type="match status" value="1"/>
</dbReference>
<name>A0ABU6J3K9_9BURK</name>
<evidence type="ECO:0000256" key="2">
    <source>
        <dbReference type="SAM" id="Coils"/>
    </source>
</evidence>
<evidence type="ECO:0000259" key="3">
    <source>
        <dbReference type="Pfam" id="PF25954"/>
    </source>
</evidence>
<dbReference type="PANTHER" id="PTHR30469:SF11">
    <property type="entry name" value="BLL4320 PROTEIN"/>
    <property type="match status" value="1"/>
</dbReference>
<dbReference type="InterPro" id="IPR006143">
    <property type="entry name" value="RND_pump_MFP"/>
</dbReference>
<keyword evidence="2" id="KW-0175">Coiled coil</keyword>
<evidence type="ECO:0000256" key="1">
    <source>
        <dbReference type="ARBA" id="ARBA00009477"/>
    </source>
</evidence>
<dbReference type="InterPro" id="IPR058792">
    <property type="entry name" value="Beta-barrel_RND_2"/>
</dbReference>
<gene>
    <name evidence="4" type="ORF">RY831_01405</name>
</gene>
<dbReference type="NCBIfam" id="TIGR01730">
    <property type="entry name" value="RND_mfp"/>
    <property type="match status" value="1"/>
</dbReference>
<comment type="similarity">
    <text evidence="1">Belongs to the membrane fusion protein (MFP) (TC 8.A.1) family.</text>
</comment>
<evidence type="ECO:0000313" key="4">
    <source>
        <dbReference type="EMBL" id="MEC4717794.1"/>
    </source>
</evidence>
<feature type="coiled-coil region" evidence="2">
    <location>
        <begin position="117"/>
        <end position="144"/>
    </location>
</feature>
<keyword evidence="5" id="KW-1185">Reference proteome</keyword>
<accession>A0ABU6J3K9</accession>
<dbReference type="EMBL" id="JAWIIV010000001">
    <property type="protein sequence ID" value="MEC4717794.1"/>
    <property type="molecule type" value="Genomic_DNA"/>
</dbReference>
<organism evidence="4 5">
    <name type="scientific">Noviherbaspirillum album</name>
    <dbReference type="NCBI Taxonomy" id="3080276"/>
    <lineage>
        <taxon>Bacteria</taxon>
        <taxon>Pseudomonadati</taxon>
        <taxon>Pseudomonadota</taxon>
        <taxon>Betaproteobacteria</taxon>
        <taxon>Burkholderiales</taxon>
        <taxon>Oxalobacteraceae</taxon>
        <taxon>Noviherbaspirillum</taxon>
    </lineage>
</organism>
<sequence length="344" mass="37267">MDDSSATQTENATQVERAVPVVVEQAREATSDVTLNILGSALASKSVVVFPAAAGEVEKVLFQAGDRVKTGQLLVQLVDRREVLAEKQAAVQLEAAGRLLKRYQRTEGTGAVSATVIDDARIAYRQAELALAQAKEQLRDRTVRAAFDGVVGIALIDPGDRVALDTPLTTLDLRSPLMVEFPVPEQFLTRLKVGQPVSMQNISLAERVFTGKIQYIDSRVDELLRTVKVHAAVPNTDDLLRPGMSLDLKLTLQGEPALIVPELAVQWSREGSHVWAVRNGTSVKVPARVVQRREGRVLVTGQLRPGEPVVVEGVQRLRPGRAVKILQAAPQTNPQLQPAKASGT</sequence>
<reference evidence="4 5" key="1">
    <citation type="submission" date="2023-10" db="EMBL/GenBank/DDBJ databases">
        <title>Noviherbaspirillum sp. CPCC 100848 genome assembly.</title>
        <authorList>
            <person name="Li X.Y."/>
            <person name="Fang X.M."/>
        </authorList>
    </citation>
    <scope>NUCLEOTIDE SEQUENCE [LARGE SCALE GENOMIC DNA]</scope>
    <source>
        <strain evidence="4 5">CPCC 100848</strain>
    </source>
</reference>
<dbReference type="Pfam" id="PF25954">
    <property type="entry name" value="Beta-barrel_RND_2"/>
    <property type="match status" value="1"/>
</dbReference>
<comment type="caution">
    <text evidence="4">The sequence shown here is derived from an EMBL/GenBank/DDBJ whole genome shotgun (WGS) entry which is preliminary data.</text>
</comment>
<dbReference type="Gene3D" id="2.40.50.100">
    <property type="match status" value="1"/>
</dbReference>
<protein>
    <submittedName>
        <fullName evidence="4">Efflux RND transporter periplasmic adaptor subunit</fullName>
    </submittedName>
</protein>
<feature type="domain" description="CusB-like beta-barrel" evidence="3">
    <location>
        <begin position="179"/>
        <end position="251"/>
    </location>
</feature>
<proteinExistence type="inferred from homology"/>
<dbReference type="Gene3D" id="1.10.287.470">
    <property type="entry name" value="Helix hairpin bin"/>
    <property type="match status" value="1"/>
</dbReference>
<dbReference type="Gene3D" id="2.40.420.20">
    <property type="match status" value="1"/>
</dbReference>